<sequence>MMKLSQISNINIYFILTCVIIFDSAYSEGNIKTPQASKVMDEHLIKIDRIIPNRITTKLQYQQVIDNLFQELAKVSDQEIVQYIYAIDQSSIVEDKKDLSMGILFLRLRQHDLLLEVLSQVQNIPWSAGWRPLSLHLYECGISAQEIETLKNKAEKDSTKKERFALILLEYMEGYIPISAPLTERIPLNK</sequence>
<name>A0A1H6MG76_9BACT</name>
<reference evidence="2" key="1">
    <citation type="submission" date="2016-09" db="EMBL/GenBank/DDBJ databases">
        <authorList>
            <person name="Koehorst J."/>
        </authorList>
    </citation>
    <scope>NUCLEOTIDE SEQUENCE [LARGE SCALE GENOMIC DNA]</scope>
</reference>
<dbReference type="EMBL" id="LT629973">
    <property type="protein sequence ID" value="SEH96871.1"/>
    <property type="molecule type" value="Genomic_DNA"/>
</dbReference>
<gene>
    <name evidence="1" type="ORF">PYTT_2168</name>
</gene>
<keyword evidence="2" id="KW-1185">Reference proteome</keyword>
<protein>
    <submittedName>
        <fullName evidence="1">Uncharacterized protein</fullName>
    </submittedName>
</protein>
<dbReference type="RefSeq" id="WP_141675647.1">
    <property type="nucleotide sequence ID" value="NZ_LIGX01000001.1"/>
</dbReference>
<evidence type="ECO:0000313" key="2">
    <source>
        <dbReference type="Proteomes" id="UP000176204"/>
    </source>
</evidence>
<organism evidence="1 2">
    <name type="scientific">Akkermansia glycaniphila</name>
    <dbReference type="NCBI Taxonomy" id="1679444"/>
    <lineage>
        <taxon>Bacteria</taxon>
        <taxon>Pseudomonadati</taxon>
        <taxon>Verrucomicrobiota</taxon>
        <taxon>Verrucomicrobiia</taxon>
        <taxon>Verrucomicrobiales</taxon>
        <taxon>Akkermansiaceae</taxon>
        <taxon>Akkermansia</taxon>
    </lineage>
</organism>
<proteinExistence type="predicted"/>
<dbReference type="AlphaFoldDB" id="A0A1H6MG76"/>
<dbReference type="Proteomes" id="UP000176204">
    <property type="component" value="Chromosome I"/>
</dbReference>
<dbReference type="KEGG" id="agl:PYTT_2168"/>
<accession>A0A1H6MG76</accession>
<evidence type="ECO:0000313" key="1">
    <source>
        <dbReference type="EMBL" id="SEH96871.1"/>
    </source>
</evidence>